<name>A0A821LH33_9BILA</name>
<evidence type="ECO:0000256" key="1">
    <source>
        <dbReference type="SAM" id="Coils"/>
    </source>
</evidence>
<keyword evidence="1" id="KW-0175">Coiled coil</keyword>
<dbReference type="SUPFAM" id="SSF46966">
    <property type="entry name" value="Spectrin repeat"/>
    <property type="match status" value="1"/>
</dbReference>
<dbReference type="AlphaFoldDB" id="A0A821LH33"/>
<dbReference type="EMBL" id="CAJOBG010113831">
    <property type="protein sequence ID" value="CAF4750809.1"/>
    <property type="molecule type" value="Genomic_DNA"/>
</dbReference>
<reference evidence="2" key="1">
    <citation type="submission" date="2021-02" db="EMBL/GenBank/DDBJ databases">
        <authorList>
            <person name="Nowell W R."/>
        </authorList>
    </citation>
    <scope>NUCLEOTIDE SEQUENCE</scope>
</reference>
<keyword evidence="3" id="KW-1185">Reference proteome</keyword>
<dbReference type="Proteomes" id="UP000663866">
    <property type="component" value="Unassembled WGS sequence"/>
</dbReference>
<protein>
    <submittedName>
        <fullName evidence="2">Uncharacterized protein</fullName>
    </submittedName>
</protein>
<sequence>KNESLLKEIENHEQRLLEHLNNERIRISQDYPSRQEEFQESLQQLSNNYVELKDTIKQRREHLELLESLYQYYYDLSEAEA</sequence>
<organism evidence="2 3">
    <name type="scientific">Rotaria magnacalcarata</name>
    <dbReference type="NCBI Taxonomy" id="392030"/>
    <lineage>
        <taxon>Eukaryota</taxon>
        <taxon>Metazoa</taxon>
        <taxon>Spiralia</taxon>
        <taxon>Gnathifera</taxon>
        <taxon>Rotifera</taxon>
        <taxon>Eurotatoria</taxon>
        <taxon>Bdelloidea</taxon>
        <taxon>Philodinida</taxon>
        <taxon>Philodinidae</taxon>
        <taxon>Rotaria</taxon>
    </lineage>
</organism>
<comment type="caution">
    <text evidence="2">The sequence shown here is derived from an EMBL/GenBank/DDBJ whole genome shotgun (WGS) entry which is preliminary data.</text>
</comment>
<proteinExistence type="predicted"/>
<feature type="non-terminal residue" evidence="2">
    <location>
        <position position="81"/>
    </location>
</feature>
<evidence type="ECO:0000313" key="3">
    <source>
        <dbReference type="Proteomes" id="UP000663866"/>
    </source>
</evidence>
<accession>A0A821LH33</accession>
<gene>
    <name evidence="2" type="ORF">OVN521_LOCUS50146</name>
</gene>
<evidence type="ECO:0000313" key="2">
    <source>
        <dbReference type="EMBL" id="CAF4750809.1"/>
    </source>
</evidence>
<feature type="non-terminal residue" evidence="2">
    <location>
        <position position="1"/>
    </location>
</feature>
<dbReference type="Gene3D" id="1.20.58.60">
    <property type="match status" value="1"/>
</dbReference>
<feature type="coiled-coil region" evidence="1">
    <location>
        <begin position="2"/>
        <end position="62"/>
    </location>
</feature>